<sequence>MSAIQRSFAPARLGIQKRERTEKDPGPSTDEPHTASPELGSVRIHCFLDLMGIDKLRPSLRLWHEDDPPPNLATNINADRAAHQLPRCFAFGALRACSARLTEESNKHGPAQPLRSITMGYKCAHEGATCCGSGVTVAKETSGRQLAARSQRRQANPFFGCRR</sequence>
<dbReference type="EMBL" id="GG697334">
    <property type="protein sequence ID" value="EFQ26315.1"/>
    <property type="molecule type" value="Genomic_DNA"/>
</dbReference>
<reference evidence="3" key="1">
    <citation type="journal article" date="2012" name="Nat. Genet.">
        <title>Lifestyle transitions in plant pathogenic Colletotrichum fungi deciphered by genome and transcriptome analyses.</title>
        <authorList>
            <person name="O'Connell R.J."/>
            <person name="Thon M.R."/>
            <person name="Hacquard S."/>
            <person name="Amyotte S.G."/>
            <person name="Kleemann J."/>
            <person name="Torres M.F."/>
            <person name="Damm U."/>
            <person name="Buiate E.A."/>
            <person name="Epstein L."/>
            <person name="Alkan N."/>
            <person name="Altmueller J."/>
            <person name="Alvarado-Balderrama L."/>
            <person name="Bauser C.A."/>
            <person name="Becker C."/>
            <person name="Birren B.W."/>
            <person name="Chen Z."/>
            <person name="Choi J."/>
            <person name="Crouch J.A."/>
            <person name="Duvick J.P."/>
            <person name="Farman M.A."/>
            <person name="Gan P."/>
            <person name="Heiman D."/>
            <person name="Henrissat B."/>
            <person name="Howard R.J."/>
            <person name="Kabbage M."/>
            <person name="Koch C."/>
            <person name="Kracher B."/>
            <person name="Kubo Y."/>
            <person name="Law A.D."/>
            <person name="Lebrun M.-H."/>
            <person name="Lee Y.-H."/>
            <person name="Miyara I."/>
            <person name="Moore N."/>
            <person name="Neumann U."/>
            <person name="Nordstroem K."/>
            <person name="Panaccione D.G."/>
            <person name="Panstruga R."/>
            <person name="Place M."/>
            <person name="Proctor R.H."/>
            <person name="Prusky D."/>
            <person name="Rech G."/>
            <person name="Reinhardt R."/>
            <person name="Rollins J.A."/>
            <person name="Rounsley S."/>
            <person name="Schardl C.L."/>
            <person name="Schwartz D.C."/>
            <person name="Shenoy N."/>
            <person name="Shirasu K."/>
            <person name="Sikhakolli U.R."/>
            <person name="Stueber K."/>
            <person name="Sukno S.A."/>
            <person name="Sweigard J.A."/>
            <person name="Takano Y."/>
            <person name="Takahara H."/>
            <person name="Trail F."/>
            <person name="van der Does H.C."/>
            <person name="Voll L.M."/>
            <person name="Will I."/>
            <person name="Young S."/>
            <person name="Zeng Q."/>
            <person name="Zhang J."/>
            <person name="Zhou S."/>
            <person name="Dickman M.B."/>
            <person name="Schulze-Lefert P."/>
            <person name="Ver Loren van Themaat E."/>
            <person name="Ma L.-J."/>
            <person name="Vaillancourt L.J."/>
        </authorList>
    </citation>
    <scope>NUCLEOTIDE SEQUENCE [LARGE SCALE GENOMIC DNA]</scope>
    <source>
        <strain evidence="3">M1.001 / M2 / FGSC 10212</strain>
    </source>
</reference>
<dbReference type="RefSeq" id="XP_008090335.1">
    <property type="nucleotide sequence ID" value="XM_008092144.1"/>
</dbReference>
<dbReference type="Proteomes" id="UP000008782">
    <property type="component" value="Unassembled WGS sequence"/>
</dbReference>
<organism evidence="3">
    <name type="scientific">Colletotrichum graminicola (strain M1.001 / M2 / FGSC 10212)</name>
    <name type="common">Maize anthracnose fungus</name>
    <name type="synonym">Glomerella graminicola</name>
    <dbReference type="NCBI Taxonomy" id="645133"/>
    <lineage>
        <taxon>Eukaryota</taxon>
        <taxon>Fungi</taxon>
        <taxon>Dikarya</taxon>
        <taxon>Ascomycota</taxon>
        <taxon>Pezizomycotina</taxon>
        <taxon>Sordariomycetes</taxon>
        <taxon>Hypocreomycetidae</taxon>
        <taxon>Glomerellales</taxon>
        <taxon>Glomerellaceae</taxon>
        <taxon>Colletotrichum</taxon>
        <taxon>Colletotrichum graminicola species complex</taxon>
    </lineage>
</organism>
<dbReference type="GeneID" id="24406824"/>
<gene>
    <name evidence="2" type="ORF">GLRG_01459</name>
</gene>
<evidence type="ECO:0000313" key="3">
    <source>
        <dbReference type="Proteomes" id="UP000008782"/>
    </source>
</evidence>
<dbReference type="HOGENOM" id="CLU_1626911_0_0_1"/>
<feature type="compositionally biased region" description="Basic and acidic residues" evidence="1">
    <location>
        <begin position="16"/>
        <end position="33"/>
    </location>
</feature>
<dbReference type="VEuPathDB" id="FungiDB:GLRG_01459"/>
<keyword evidence="3" id="KW-1185">Reference proteome</keyword>
<feature type="region of interest" description="Disordered" evidence="1">
    <location>
        <begin position="1"/>
        <end position="37"/>
    </location>
</feature>
<evidence type="ECO:0000256" key="1">
    <source>
        <dbReference type="SAM" id="MobiDB-lite"/>
    </source>
</evidence>
<accession>E3Q667</accession>
<proteinExistence type="predicted"/>
<evidence type="ECO:0000313" key="2">
    <source>
        <dbReference type="EMBL" id="EFQ26315.1"/>
    </source>
</evidence>
<protein>
    <submittedName>
        <fullName evidence="2">Uncharacterized protein</fullName>
    </submittedName>
</protein>
<name>E3Q667_COLGM</name>
<dbReference type="AlphaFoldDB" id="E3Q667"/>